<evidence type="ECO:0000313" key="1">
    <source>
        <dbReference type="EMBL" id="MBI4210367.1"/>
    </source>
</evidence>
<evidence type="ECO:0000313" key="2">
    <source>
        <dbReference type="Proteomes" id="UP000732298"/>
    </source>
</evidence>
<dbReference type="GO" id="GO:0016740">
    <property type="term" value="F:transferase activity"/>
    <property type="evidence" value="ECO:0007669"/>
    <property type="project" value="UniProtKB-KW"/>
</dbReference>
<dbReference type="Pfam" id="PF08843">
    <property type="entry name" value="AbiEii"/>
    <property type="match status" value="1"/>
</dbReference>
<proteinExistence type="predicted"/>
<protein>
    <submittedName>
        <fullName evidence="1">Nucleotidyl transferase AbiEii/AbiGii toxin family protein</fullName>
    </submittedName>
</protein>
<dbReference type="EMBL" id="JACQPB010000033">
    <property type="protein sequence ID" value="MBI4210367.1"/>
    <property type="molecule type" value="Genomic_DNA"/>
</dbReference>
<dbReference type="Proteomes" id="UP000732298">
    <property type="component" value="Unassembled WGS sequence"/>
</dbReference>
<keyword evidence="1" id="KW-0808">Transferase</keyword>
<reference evidence="1" key="1">
    <citation type="submission" date="2020-07" db="EMBL/GenBank/DDBJ databases">
        <title>Huge and variable diversity of episymbiotic CPR bacteria and DPANN archaea in groundwater ecosystems.</title>
        <authorList>
            <person name="He C.Y."/>
            <person name="Keren R."/>
            <person name="Whittaker M."/>
            <person name="Farag I.F."/>
            <person name="Doudna J."/>
            <person name="Cate J.H.D."/>
            <person name="Banfield J.F."/>
        </authorList>
    </citation>
    <scope>NUCLEOTIDE SEQUENCE</scope>
    <source>
        <strain evidence="1">NC_groundwater_1296_Ag_S-0.2um_52_80</strain>
    </source>
</reference>
<sequence length="213" mass="23975">MRIPLKNQLRGQQAALAQLQDEALDIFYSVEPEAVLHGGTAIWRCYQGKRFSEDLDFYASANKGLRTALEGEAAKRGLSVSKFRKTQNSVYARISDGRTDVSVEVSPLRKKNRVLAAFEKADGSHTDIYTLSPEDLIVEKANAFAGRRLIRDIYDVYFLSGIANPSVVKMKLRTAIEKLPQPVDEKNLRTLIYAGVVPSFNEMVQALEWRLRP</sequence>
<dbReference type="Gene3D" id="3.10.450.620">
    <property type="entry name" value="JHP933, nucleotidyltransferase-like core domain"/>
    <property type="match status" value="1"/>
</dbReference>
<gene>
    <name evidence="1" type="ORF">HY544_02565</name>
</gene>
<accession>A0A8T3YL57</accession>
<comment type="caution">
    <text evidence="1">The sequence shown here is derived from an EMBL/GenBank/DDBJ whole genome shotgun (WGS) entry which is preliminary data.</text>
</comment>
<dbReference type="AlphaFoldDB" id="A0A8T3YL57"/>
<name>A0A8T3YL57_9ARCH</name>
<organism evidence="1 2">
    <name type="scientific">Candidatus Iainarchaeum sp</name>
    <dbReference type="NCBI Taxonomy" id="3101447"/>
    <lineage>
        <taxon>Archaea</taxon>
        <taxon>Candidatus Iainarchaeota</taxon>
        <taxon>Candidatus Iainarchaeia</taxon>
        <taxon>Candidatus Iainarchaeales</taxon>
        <taxon>Candidatus Iainarchaeaceae</taxon>
        <taxon>Candidatus Iainarchaeum</taxon>
    </lineage>
</organism>
<dbReference type="InterPro" id="IPR014942">
    <property type="entry name" value="AbiEii"/>
</dbReference>